<dbReference type="PROSITE" id="PS50977">
    <property type="entry name" value="HTH_TETR_2"/>
    <property type="match status" value="1"/>
</dbReference>
<reference evidence="6" key="1">
    <citation type="journal article" date="2019" name="Int. J. Syst. Evol. Microbiol.">
        <title>The Global Catalogue of Microorganisms (GCM) 10K type strain sequencing project: providing services to taxonomists for standard genome sequencing and annotation.</title>
        <authorList>
            <consortium name="The Broad Institute Genomics Platform"/>
            <consortium name="The Broad Institute Genome Sequencing Center for Infectious Disease"/>
            <person name="Wu L."/>
            <person name="Ma J."/>
        </authorList>
    </citation>
    <scope>NUCLEOTIDE SEQUENCE [LARGE SCALE GENOMIC DNA]</scope>
    <source>
        <strain evidence="6">NBRC 102520</strain>
    </source>
</reference>
<evidence type="ECO:0000259" key="4">
    <source>
        <dbReference type="PROSITE" id="PS50977"/>
    </source>
</evidence>
<dbReference type="Pfam" id="PF14246">
    <property type="entry name" value="TetR_C_7"/>
    <property type="match status" value="1"/>
</dbReference>
<feature type="compositionally biased region" description="Basic and acidic residues" evidence="3">
    <location>
        <begin position="8"/>
        <end position="22"/>
    </location>
</feature>
<feature type="region of interest" description="Disordered" evidence="3">
    <location>
        <begin position="1"/>
        <end position="22"/>
    </location>
</feature>
<dbReference type="PANTHER" id="PTHR30055">
    <property type="entry name" value="HTH-TYPE TRANSCRIPTIONAL REGULATOR RUTR"/>
    <property type="match status" value="1"/>
</dbReference>
<dbReference type="RefSeq" id="WP_284271194.1">
    <property type="nucleotide sequence ID" value="NZ_BSOW01000024.1"/>
</dbReference>
<evidence type="ECO:0000313" key="5">
    <source>
        <dbReference type="EMBL" id="GLR89153.1"/>
    </source>
</evidence>
<dbReference type="Pfam" id="PF00440">
    <property type="entry name" value="TetR_N"/>
    <property type="match status" value="1"/>
</dbReference>
<name>A0ABQ6BAD0_9BRAD</name>
<dbReference type="InterPro" id="IPR001647">
    <property type="entry name" value="HTH_TetR"/>
</dbReference>
<dbReference type="InterPro" id="IPR039536">
    <property type="entry name" value="TetR_C_Proteobacteria"/>
</dbReference>
<keyword evidence="6" id="KW-1185">Reference proteome</keyword>
<protein>
    <submittedName>
        <fullName evidence="5">TetR family transcriptional regulator</fullName>
    </submittedName>
</protein>
<gene>
    <name evidence="5" type="ORF">GCM10007857_58660</name>
</gene>
<dbReference type="InterPro" id="IPR009057">
    <property type="entry name" value="Homeodomain-like_sf"/>
</dbReference>
<dbReference type="SUPFAM" id="SSF46689">
    <property type="entry name" value="Homeodomain-like"/>
    <property type="match status" value="1"/>
</dbReference>
<evidence type="ECO:0000256" key="1">
    <source>
        <dbReference type="ARBA" id="ARBA00023125"/>
    </source>
</evidence>
<organism evidence="5 6">
    <name type="scientific">Bradyrhizobium iriomotense</name>
    <dbReference type="NCBI Taxonomy" id="441950"/>
    <lineage>
        <taxon>Bacteria</taxon>
        <taxon>Pseudomonadati</taxon>
        <taxon>Pseudomonadota</taxon>
        <taxon>Alphaproteobacteria</taxon>
        <taxon>Hyphomicrobiales</taxon>
        <taxon>Nitrobacteraceae</taxon>
        <taxon>Bradyrhizobium</taxon>
    </lineage>
</organism>
<accession>A0ABQ6BAD0</accession>
<sequence>MAPAKSSSECRSRGRPPLRDDGETRQIIFDAARHAFAENGYAATSTEELARRAGISTKTLYRLFPAKAALFEAMVADRLDRQVSDVQLKGIDHADIAEALSTALLACADLGLDPEVVALQRTVLQESAAFPDLAVAFYRNGIARTVAALARWLRVQVKAERLALDNVEEAAGMLIGMAVSAPQRAAIYGGVPLPSRMEIERRVRSAAVLFLDGCRAPTA</sequence>
<evidence type="ECO:0000313" key="6">
    <source>
        <dbReference type="Proteomes" id="UP001156905"/>
    </source>
</evidence>
<dbReference type="PRINTS" id="PR00455">
    <property type="entry name" value="HTHTETR"/>
</dbReference>
<dbReference type="Gene3D" id="1.10.357.10">
    <property type="entry name" value="Tetracycline Repressor, domain 2"/>
    <property type="match status" value="1"/>
</dbReference>
<dbReference type="PANTHER" id="PTHR30055:SF223">
    <property type="entry name" value="HTH-TYPE TRANSCRIPTIONAL REGULATOR UIDR"/>
    <property type="match status" value="1"/>
</dbReference>
<feature type="domain" description="HTH tetR-type" evidence="4">
    <location>
        <begin position="22"/>
        <end position="82"/>
    </location>
</feature>
<proteinExistence type="predicted"/>
<feature type="DNA-binding region" description="H-T-H motif" evidence="2">
    <location>
        <begin position="45"/>
        <end position="64"/>
    </location>
</feature>
<dbReference type="InterPro" id="IPR050109">
    <property type="entry name" value="HTH-type_TetR-like_transc_reg"/>
</dbReference>
<dbReference type="EMBL" id="BSOW01000024">
    <property type="protein sequence ID" value="GLR89153.1"/>
    <property type="molecule type" value="Genomic_DNA"/>
</dbReference>
<dbReference type="Proteomes" id="UP001156905">
    <property type="component" value="Unassembled WGS sequence"/>
</dbReference>
<evidence type="ECO:0000256" key="3">
    <source>
        <dbReference type="SAM" id="MobiDB-lite"/>
    </source>
</evidence>
<evidence type="ECO:0000256" key="2">
    <source>
        <dbReference type="PROSITE-ProRule" id="PRU00335"/>
    </source>
</evidence>
<keyword evidence="1 2" id="KW-0238">DNA-binding</keyword>
<comment type="caution">
    <text evidence="5">The sequence shown here is derived from an EMBL/GenBank/DDBJ whole genome shotgun (WGS) entry which is preliminary data.</text>
</comment>